<proteinExistence type="inferred from homology"/>
<evidence type="ECO:0000256" key="1">
    <source>
        <dbReference type="ARBA" id="ARBA00010183"/>
    </source>
</evidence>
<comment type="similarity">
    <text evidence="1">Belongs to the ribonuclease III family.</text>
</comment>
<evidence type="ECO:0000256" key="2">
    <source>
        <dbReference type="ARBA" id="ARBA00022722"/>
    </source>
</evidence>
<dbReference type="InterPro" id="IPR011907">
    <property type="entry name" value="RNase_III"/>
</dbReference>
<dbReference type="SMART" id="SM00535">
    <property type="entry name" value="RIBOc"/>
    <property type="match status" value="1"/>
</dbReference>
<dbReference type="PANTHER" id="PTHR11207:SF0">
    <property type="entry name" value="RIBONUCLEASE 3"/>
    <property type="match status" value="1"/>
</dbReference>
<dbReference type="SUPFAM" id="SSF69065">
    <property type="entry name" value="RNase III domain-like"/>
    <property type="match status" value="1"/>
</dbReference>
<reference evidence="7" key="1">
    <citation type="journal article" date="2017" name="ISME J.">
        <title>Genomic exploration of individual giant ocean viruses.</title>
        <authorList>
            <person name="Wilson W.H."/>
            <person name="Gilg I.C."/>
            <person name="Moniruzzaman M."/>
            <person name="Field E.K."/>
            <person name="Koren S."/>
            <person name="LeCleir G.R."/>
            <person name="Martinez Martinez J."/>
            <person name="Poulton N.J."/>
            <person name="Swan B.K."/>
            <person name="Stepanauskas R."/>
            <person name="Wilhelm S.W."/>
        </authorList>
    </citation>
    <scope>NUCLEOTIDE SEQUENCE</scope>
</reference>
<dbReference type="HAMAP" id="MF_00104">
    <property type="entry name" value="RNase_III"/>
    <property type="match status" value="1"/>
</dbReference>
<name>A0A1X9VNX0_9VIRU</name>
<dbReference type="Pfam" id="PF00636">
    <property type="entry name" value="Ribonuclease_3"/>
    <property type="match status" value="1"/>
</dbReference>
<dbReference type="Gene3D" id="1.10.1520.10">
    <property type="entry name" value="Ribonuclease III domain"/>
    <property type="match status" value="1"/>
</dbReference>
<protein>
    <submittedName>
        <fullName evidence="7">Putative ribonuclease III</fullName>
    </submittedName>
</protein>
<evidence type="ECO:0000256" key="5">
    <source>
        <dbReference type="ARBA" id="ARBA00022884"/>
    </source>
</evidence>
<dbReference type="PANTHER" id="PTHR11207">
    <property type="entry name" value="RIBONUCLEASE III"/>
    <property type="match status" value="1"/>
</dbReference>
<dbReference type="InterPro" id="IPR000999">
    <property type="entry name" value="RNase_III_dom"/>
</dbReference>
<feature type="domain" description="RNase III" evidence="6">
    <location>
        <begin position="31"/>
        <end position="167"/>
    </location>
</feature>
<dbReference type="Gene3D" id="3.30.160.20">
    <property type="match status" value="1"/>
</dbReference>
<dbReference type="PROSITE" id="PS50142">
    <property type="entry name" value="RNASE_3_2"/>
    <property type="match status" value="1"/>
</dbReference>
<keyword evidence="2" id="KW-0540">Nuclease</keyword>
<dbReference type="GO" id="GO:0004525">
    <property type="term" value="F:ribonuclease III activity"/>
    <property type="evidence" value="ECO:0007669"/>
    <property type="project" value="InterPro"/>
</dbReference>
<evidence type="ECO:0000259" key="6">
    <source>
        <dbReference type="PROSITE" id="PS50142"/>
    </source>
</evidence>
<evidence type="ECO:0000256" key="3">
    <source>
        <dbReference type="ARBA" id="ARBA00022759"/>
    </source>
</evidence>
<evidence type="ECO:0000313" key="7">
    <source>
        <dbReference type="EMBL" id="ARR75033.1"/>
    </source>
</evidence>
<keyword evidence="3" id="KW-0255">Endonuclease</keyword>
<dbReference type="SUPFAM" id="SSF54768">
    <property type="entry name" value="dsRNA-binding domain-like"/>
    <property type="match status" value="1"/>
</dbReference>
<dbReference type="CDD" id="cd00593">
    <property type="entry name" value="RIBOc"/>
    <property type="match status" value="1"/>
</dbReference>
<organism evidence="7">
    <name type="scientific">Mimivirus AB-566-O17</name>
    <dbReference type="NCBI Taxonomy" id="1988039"/>
    <lineage>
        <taxon>Viruses</taxon>
        <taxon>Varidnaviria</taxon>
        <taxon>Bamfordvirae</taxon>
        <taxon>Nucleocytoviricota</taxon>
        <taxon>Megaviricetes</taxon>
        <taxon>Imitervirales</taxon>
        <taxon>Mimiviridae</taxon>
        <taxon>Megamimivirinae</taxon>
        <taxon>Mimivirus</taxon>
    </lineage>
</organism>
<dbReference type="GO" id="GO:0003725">
    <property type="term" value="F:double-stranded RNA binding"/>
    <property type="evidence" value="ECO:0007669"/>
    <property type="project" value="TreeGrafter"/>
</dbReference>
<evidence type="ECO:0000256" key="4">
    <source>
        <dbReference type="ARBA" id="ARBA00022801"/>
    </source>
</evidence>
<sequence>MNNKQNCVIAKGDIEAILNYYGGIGDNGEWLEVKDLGLYQKAFVHESYHQACKSNTDACMSVLLLSDESNERLEFLGDNALKYIMGNYLYERFPTEREGFLTRLKIKLEQTKELHKFAVSLNFSKWLLLSKEVEAHTILSPSSGRNTRSFYEDAFEAFIGSLVLDNSELGIVYASRFVRNVIENSIDFGELIARNDNFKDSIQRFYQSNKWRTPEYTQLVESGPGYRKNFTRVLYIDSKVIDKEALVYTKIRDYSNKILESFKVNPEVYKKMFDKVTNGYLVLGMGTASKVTESEQLCARDCLLNFDLPLDY</sequence>
<dbReference type="EMBL" id="KY565530">
    <property type="protein sequence ID" value="ARR75033.1"/>
    <property type="molecule type" value="Genomic_DNA"/>
</dbReference>
<gene>
    <name evidence="7" type="ORF">SAGO17_00115</name>
</gene>
<keyword evidence="4" id="KW-0378">Hydrolase</keyword>
<dbReference type="GO" id="GO:0006364">
    <property type="term" value="P:rRNA processing"/>
    <property type="evidence" value="ECO:0007669"/>
    <property type="project" value="InterPro"/>
</dbReference>
<keyword evidence="5" id="KW-0694">RNA-binding</keyword>
<dbReference type="InterPro" id="IPR036389">
    <property type="entry name" value="RNase_III_sf"/>
</dbReference>
<dbReference type="GO" id="GO:0010468">
    <property type="term" value="P:regulation of gene expression"/>
    <property type="evidence" value="ECO:0007669"/>
    <property type="project" value="TreeGrafter"/>
</dbReference>
<accession>A0A1X9VNX0</accession>